<dbReference type="EMBL" id="JAFLNC010000001">
    <property type="protein sequence ID" value="MBO0332872.1"/>
    <property type="molecule type" value="Genomic_DNA"/>
</dbReference>
<evidence type="ECO:0000313" key="3">
    <source>
        <dbReference type="EMBL" id="MBO0332872.1"/>
    </source>
</evidence>
<dbReference type="PROSITE" id="PS51257">
    <property type="entry name" value="PROKAR_LIPOPROTEIN"/>
    <property type="match status" value="1"/>
</dbReference>
<dbReference type="Gene3D" id="3.40.1520.20">
    <property type="match status" value="1"/>
</dbReference>
<dbReference type="InterPro" id="IPR007055">
    <property type="entry name" value="BON_dom"/>
</dbReference>
<accession>A0ABS3F2X8</accession>
<dbReference type="PANTHER" id="PTHR34606:SF15">
    <property type="entry name" value="BON DOMAIN-CONTAINING PROTEIN"/>
    <property type="match status" value="1"/>
</dbReference>
<feature type="domain" description="BON" evidence="2">
    <location>
        <begin position="47"/>
        <end position="115"/>
    </location>
</feature>
<dbReference type="PROSITE" id="PS50914">
    <property type="entry name" value="BON"/>
    <property type="match status" value="2"/>
</dbReference>
<feature type="chain" id="PRO_5045245183" evidence="1">
    <location>
        <begin position="19"/>
        <end position="197"/>
    </location>
</feature>
<dbReference type="Proteomes" id="UP000664761">
    <property type="component" value="Unassembled WGS sequence"/>
</dbReference>
<dbReference type="SMART" id="SM00749">
    <property type="entry name" value="BON"/>
    <property type="match status" value="2"/>
</dbReference>
<reference evidence="3 4" key="1">
    <citation type="submission" date="2021-03" db="EMBL/GenBank/DDBJ databases">
        <title>Sneathiella sp. CAU 1612 isolated from Kang Won-do.</title>
        <authorList>
            <person name="Kim W."/>
        </authorList>
    </citation>
    <scope>NUCLEOTIDE SEQUENCE [LARGE SCALE GENOMIC DNA]</scope>
    <source>
        <strain evidence="3 4">CAU 1612</strain>
    </source>
</reference>
<feature type="domain" description="BON" evidence="2">
    <location>
        <begin position="124"/>
        <end position="192"/>
    </location>
</feature>
<keyword evidence="4" id="KW-1185">Reference proteome</keyword>
<comment type="caution">
    <text evidence="3">The sequence shown here is derived from an EMBL/GenBank/DDBJ whole genome shotgun (WGS) entry which is preliminary data.</text>
</comment>
<dbReference type="InterPro" id="IPR051686">
    <property type="entry name" value="Lipoprotein_DolP"/>
</dbReference>
<feature type="signal peptide" evidence="1">
    <location>
        <begin position="1"/>
        <end position="18"/>
    </location>
</feature>
<dbReference type="Pfam" id="PF04972">
    <property type="entry name" value="BON"/>
    <property type="match status" value="2"/>
</dbReference>
<organism evidence="3 4">
    <name type="scientific">Sneathiella sedimenti</name>
    <dbReference type="NCBI Taxonomy" id="2816034"/>
    <lineage>
        <taxon>Bacteria</taxon>
        <taxon>Pseudomonadati</taxon>
        <taxon>Pseudomonadota</taxon>
        <taxon>Alphaproteobacteria</taxon>
        <taxon>Sneathiellales</taxon>
        <taxon>Sneathiellaceae</taxon>
        <taxon>Sneathiella</taxon>
    </lineage>
</organism>
<name>A0ABS3F2X8_9PROT</name>
<protein>
    <submittedName>
        <fullName evidence="3">BON domain-containing protein</fullName>
    </submittedName>
</protein>
<evidence type="ECO:0000259" key="2">
    <source>
        <dbReference type="PROSITE" id="PS50914"/>
    </source>
</evidence>
<keyword evidence="1" id="KW-0732">Signal</keyword>
<sequence>MKFVVYALLALSSLIALGGCAPTVILGGAAIGGVAVAEERSVGTVIDDATIKTQVMNAIFQKSEPMFTSTSTTVIDGVVLITGEVPTPEDRITLTRLIWGVKGVKEVHNEVKVANGESVGNFASDSLITTKLKLQLLRDAEIMNINYSVETVDGTVYLMGIAQDEAELQRVKNHAKDISGVRKIVSYVKMKSELNSA</sequence>
<dbReference type="InterPro" id="IPR014004">
    <property type="entry name" value="Transpt-assoc_nodulatn_dom_bac"/>
</dbReference>
<gene>
    <name evidence="3" type="ORF">J0X12_04560</name>
</gene>
<proteinExistence type="predicted"/>
<dbReference type="PANTHER" id="PTHR34606">
    <property type="entry name" value="BON DOMAIN-CONTAINING PROTEIN"/>
    <property type="match status" value="1"/>
</dbReference>
<evidence type="ECO:0000313" key="4">
    <source>
        <dbReference type="Proteomes" id="UP000664761"/>
    </source>
</evidence>
<evidence type="ECO:0000256" key="1">
    <source>
        <dbReference type="SAM" id="SignalP"/>
    </source>
</evidence>
<dbReference type="RefSeq" id="WP_207042696.1">
    <property type="nucleotide sequence ID" value="NZ_JAFLNC010000001.1"/>
</dbReference>